<keyword evidence="2" id="KW-1185">Reference proteome</keyword>
<sequence>MPPRSQGSSLLADRIPLAETFQGLFLDSCFAHRRGAPRSKAASAAGIANTQEPLWASACISPACVCISAKGASCCHLY</sequence>
<gene>
    <name evidence="1" type="ORF">PODLI_1B032859</name>
</gene>
<accession>A0AA35L9U2</accession>
<evidence type="ECO:0000313" key="2">
    <source>
        <dbReference type="Proteomes" id="UP001178461"/>
    </source>
</evidence>
<evidence type="ECO:0000313" key="1">
    <source>
        <dbReference type="EMBL" id="CAI5791714.1"/>
    </source>
</evidence>
<proteinExistence type="predicted"/>
<dbReference type="Proteomes" id="UP001178461">
    <property type="component" value="Chromosome 13"/>
</dbReference>
<protein>
    <submittedName>
        <fullName evidence="1">Uncharacterized protein</fullName>
    </submittedName>
</protein>
<organism evidence="1 2">
    <name type="scientific">Podarcis lilfordi</name>
    <name type="common">Lilford's wall lizard</name>
    <dbReference type="NCBI Taxonomy" id="74358"/>
    <lineage>
        <taxon>Eukaryota</taxon>
        <taxon>Metazoa</taxon>
        <taxon>Chordata</taxon>
        <taxon>Craniata</taxon>
        <taxon>Vertebrata</taxon>
        <taxon>Euteleostomi</taxon>
        <taxon>Lepidosauria</taxon>
        <taxon>Squamata</taxon>
        <taxon>Bifurcata</taxon>
        <taxon>Unidentata</taxon>
        <taxon>Episquamata</taxon>
        <taxon>Laterata</taxon>
        <taxon>Lacertibaenia</taxon>
        <taxon>Lacertidae</taxon>
        <taxon>Podarcis</taxon>
    </lineage>
</organism>
<name>A0AA35L9U2_9SAUR</name>
<dbReference type="EMBL" id="OX395138">
    <property type="protein sequence ID" value="CAI5791714.1"/>
    <property type="molecule type" value="Genomic_DNA"/>
</dbReference>
<reference evidence="1" key="1">
    <citation type="submission" date="2022-12" db="EMBL/GenBank/DDBJ databases">
        <authorList>
            <person name="Alioto T."/>
            <person name="Alioto T."/>
            <person name="Gomez Garrido J."/>
        </authorList>
    </citation>
    <scope>NUCLEOTIDE SEQUENCE</scope>
</reference>
<dbReference type="AlphaFoldDB" id="A0AA35L9U2"/>